<dbReference type="EMBL" id="SZZH01000004">
    <property type="protein sequence ID" value="TKV57798.1"/>
    <property type="molecule type" value="Genomic_DNA"/>
</dbReference>
<gene>
    <name evidence="3" type="ORF">FDO65_16825</name>
</gene>
<keyword evidence="3" id="KW-0436">Ligase</keyword>
<dbReference type="Gene3D" id="3.90.920.10">
    <property type="entry name" value="DNA primase, PRIM domain"/>
    <property type="match status" value="1"/>
</dbReference>
<dbReference type="Pfam" id="PF21686">
    <property type="entry name" value="LigD_Prim-Pol"/>
    <property type="match status" value="1"/>
</dbReference>
<dbReference type="RefSeq" id="WP_137450882.1">
    <property type="nucleotide sequence ID" value="NZ_SZZH01000004.1"/>
</dbReference>
<accession>A0A4U6QCR4</accession>
<evidence type="ECO:0000313" key="3">
    <source>
        <dbReference type="EMBL" id="TKV57798.1"/>
    </source>
</evidence>
<name>A0A4U6QCR4_9ACTN</name>
<dbReference type="PANTHER" id="PTHR42705:SF2">
    <property type="entry name" value="BIFUNCTIONAL NON-HOMOLOGOUS END JOINING PROTEIN LIGD"/>
    <property type="match status" value="1"/>
</dbReference>
<sequence>MSARRAPDETRGGVELSSLDQPLSGDTGVTKRELIDYLDVMADRLIGELTGRPLSVVRVRPGQPAFMQKNLPEYAPDWIPTITVWSEASHRQVRYPVVDDRRTLLWLGNQRSVEFHVPLHRGHDPQAAPPDALVLDLDPPAGAEFADVVVVARAARQALADVGLDAAVKTSGSKGLHLVVPLQTAGTDALSSDDAAAATRALAVRAAALAPGLSTTEYIVADRGGRIFVDATRSRGATVIAAYSPRVRPGVPVSCPLSWLELDAVGRVSDLTVDVVPKRLAAADPWRDERPPPQLVPAEIVAEGHTIPVARVAAMHEGKRRARARRGTTGG</sequence>
<evidence type="ECO:0000313" key="4">
    <source>
        <dbReference type="Proteomes" id="UP000306985"/>
    </source>
</evidence>
<dbReference type="OrthoDB" id="4296267at2"/>
<organism evidence="3 4">
    <name type="scientific">Nakamurella flava</name>
    <dbReference type="NCBI Taxonomy" id="2576308"/>
    <lineage>
        <taxon>Bacteria</taxon>
        <taxon>Bacillati</taxon>
        <taxon>Actinomycetota</taxon>
        <taxon>Actinomycetes</taxon>
        <taxon>Nakamurellales</taxon>
        <taxon>Nakamurellaceae</taxon>
        <taxon>Nakamurella</taxon>
    </lineage>
</organism>
<dbReference type="Proteomes" id="UP000306985">
    <property type="component" value="Unassembled WGS sequence"/>
</dbReference>
<comment type="caution">
    <text evidence="3">The sequence shown here is derived from an EMBL/GenBank/DDBJ whole genome shotgun (WGS) entry which is preliminary data.</text>
</comment>
<dbReference type="GO" id="GO:0016874">
    <property type="term" value="F:ligase activity"/>
    <property type="evidence" value="ECO:0007669"/>
    <property type="project" value="UniProtKB-KW"/>
</dbReference>
<protein>
    <submittedName>
        <fullName evidence="3">ATP-dependent DNA ligase</fullName>
    </submittedName>
</protein>
<dbReference type="AlphaFoldDB" id="A0A4U6QCR4"/>
<dbReference type="InterPro" id="IPR052171">
    <property type="entry name" value="NHEJ_LigD"/>
</dbReference>
<proteinExistence type="predicted"/>
<feature type="region of interest" description="Disordered" evidence="1">
    <location>
        <begin position="1"/>
        <end position="25"/>
    </location>
</feature>
<dbReference type="PANTHER" id="PTHR42705">
    <property type="entry name" value="BIFUNCTIONAL NON-HOMOLOGOUS END JOINING PROTEIN LIGD"/>
    <property type="match status" value="1"/>
</dbReference>
<feature type="domain" description="DNA ligase D polymerase" evidence="2">
    <location>
        <begin position="30"/>
        <end position="286"/>
    </location>
</feature>
<evidence type="ECO:0000256" key="1">
    <source>
        <dbReference type="SAM" id="MobiDB-lite"/>
    </source>
</evidence>
<feature type="compositionally biased region" description="Basic and acidic residues" evidence="1">
    <location>
        <begin position="1"/>
        <end position="12"/>
    </location>
</feature>
<reference evidence="3 4" key="1">
    <citation type="submission" date="2019-05" db="EMBL/GenBank/DDBJ databases">
        <title>Nakamurella sp. N5BH11, whole genome shotgun sequence.</title>
        <authorList>
            <person name="Tuo L."/>
        </authorList>
    </citation>
    <scope>NUCLEOTIDE SEQUENCE [LARGE SCALE GENOMIC DNA]</scope>
    <source>
        <strain evidence="3 4">N5BH11</strain>
    </source>
</reference>
<keyword evidence="4" id="KW-1185">Reference proteome</keyword>
<dbReference type="InterPro" id="IPR014145">
    <property type="entry name" value="LigD_pol_dom"/>
</dbReference>
<evidence type="ECO:0000259" key="2">
    <source>
        <dbReference type="Pfam" id="PF21686"/>
    </source>
</evidence>